<feature type="non-terminal residue" evidence="2">
    <location>
        <position position="204"/>
    </location>
</feature>
<organism evidence="2 3">
    <name type="scientific">Diplogelasinospora grovesii</name>
    <dbReference type="NCBI Taxonomy" id="303347"/>
    <lineage>
        <taxon>Eukaryota</taxon>
        <taxon>Fungi</taxon>
        <taxon>Dikarya</taxon>
        <taxon>Ascomycota</taxon>
        <taxon>Pezizomycotina</taxon>
        <taxon>Sordariomycetes</taxon>
        <taxon>Sordariomycetidae</taxon>
        <taxon>Sordariales</taxon>
        <taxon>Diplogelasinosporaceae</taxon>
        <taxon>Diplogelasinospora</taxon>
    </lineage>
</organism>
<dbReference type="Proteomes" id="UP001303473">
    <property type="component" value="Unassembled WGS sequence"/>
</dbReference>
<evidence type="ECO:0000256" key="1">
    <source>
        <dbReference type="SAM" id="SignalP"/>
    </source>
</evidence>
<sequence length="204" mass="22350">MKEWSRMPFLIIILTSLNYGPAPGPGAFQHEWRYRICEEDAEEPPPAGQHLIPIIHPNPNLSQIQSSSHNITVSSASQPILLLLFTYYLHPTHPSLLCPPLPSPPSPTPGPITLSSPPLLPPSLLSIYKTTFTPHAATSPFTLPPPPSPLYALLSPVLTPYSPPFAHIASLSIIPTRATGRIYLYSPYTSYSIIRITPLVKVLV</sequence>
<comment type="caution">
    <text evidence="2">The sequence shown here is derived from an EMBL/GenBank/DDBJ whole genome shotgun (WGS) entry which is preliminary data.</text>
</comment>
<evidence type="ECO:0000313" key="3">
    <source>
        <dbReference type="Proteomes" id="UP001303473"/>
    </source>
</evidence>
<keyword evidence="3" id="KW-1185">Reference proteome</keyword>
<gene>
    <name evidence="2" type="ORF">QBC46DRAFT_402358</name>
</gene>
<name>A0AAN6MV73_9PEZI</name>
<dbReference type="AlphaFoldDB" id="A0AAN6MV73"/>
<feature type="chain" id="PRO_5042941575" evidence="1">
    <location>
        <begin position="23"/>
        <end position="204"/>
    </location>
</feature>
<proteinExistence type="predicted"/>
<protein>
    <submittedName>
        <fullName evidence="2">Uncharacterized protein</fullName>
    </submittedName>
</protein>
<accession>A0AAN6MV73</accession>
<dbReference type="EMBL" id="MU854238">
    <property type="protein sequence ID" value="KAK3933446.1"/>
    <property type="molecule type" value="Genomic_DNA"/>
</dbReference>
<evidence type="ECO:0000313" key="2">
    <source>
        <dbReference type="EMBL" id="KAK3933446.1"/>
    </source>
</evidence>
<feature type="signal peptide" evidence="1">
    <location>
        <begin position="1"/>
        <end position="22"/>
    </location>
</feature>
<reference evidence="3" key="1">
    <citation type="journal article" date="2023" name="Mol. Phylogenet. Evol.">
        <title>Genome-scale phylogeny and comparative genomics of the fungal order Sordariales.</title>
        <authorList>
            <person name="Hensen N."/>
            <person name="Bonometti L."/>
            <person name="Westerberg I."/>
            <person name="Brannstrom I.O."/>
            <person name="Guillou S."/>
            <person name="Cros-Aarteil S."/>
            <person name="Calhoun S."/>
            <person name="Haridas S."/>
            <person name="Kuo A."/>
            <person name="Mondo S."/>
            <person name="Pangilinan J."/>
            <person name="Riley R."/>
            <person name="LaButti K."/>
            <person name="Andreopoulos B."/>
            <person name="Lipzen A."/>
            <person name="Chen C."/>
            <person name="Yan M."/>
            <person name="Daum C."/>
            <person name="Ng V."/>
            <person name="Clum A."/>
            <person name="Steindorff A."/>
            <person name="Ohm R.A."/>
            <person name="Martin F."/>
            <person name="Silar P."/>
            <person name="Natvig D.O."/>
            <person name="Lalanne C."/>
            <person name="Gautier V."/>
            <person name="Ament-Velasquez S.L."/>
            <person name="Kruys A."/>
            <person name="Hutchinson M.I."/>
            <person name="Powell A.J."/>
            <person name="Barry K."/>
            <person name="Miller A.N."/>
            <person name="Grigoriev I.V."/>
            <person name="Debuchy R."/>
            <person name="Gladieux P."/>
            <person name="Hiltunen Thoren M."/>
            <person name="Johannesson H."/>
        </authorList>
    </citation>
    <scope>NUCLEOTIDE SEQUENCE [LARGE SCALE GENOMIC DNA]</scope>
    <source>
        <strain evidence="3">CBS 340.73</strain>
    </source>
</reference>
<keyword evidence="1" id="KW-0732">Signal</keyword>